<keyword evidence="3" id="KW-1185">Reference proteome</keyword>
<dbReference type="SUPFAM" id="SSF51197">
    <property type="entry name" value="Clavaminate synthase-like"/>
    <property type="match status" value="1"/>
</dbReference>
<comment type="caution">
    <text evidence="2">The sequence shown here is derived from an EMBL/GenBank/DDBJ whole genome shotgun (WGS) entry which is preliminary data.</text>
</comment>
<protein>
    <recommendedName>
        <fullName evidence="4">Fe2OG dioxygenase domain-containing protein</fullName>
    </recommendedName>
</protein>
<dbReference type="InterPro" id="IPR056470">
    <property type="entry name" value="BesD/HalB-like"/>
</dbReference>
<evidence type="ECO:0000313" key="3">
    <source>
        <dbReference type="Proteomes" id="UP000641932"/>
    </source>
</evidence>
<evidence type="ECO:0000256" key="1">
    <source>
        <dbReference type="SAM" id="MobiDB-lite"/>
    </source>
</evidence>
<name>A0A917ZGX6_9ACTN</name>
<dbReference type="AlphaFoldDB" id="A0A917ZGX6"/>
<dbReference type="Proteomes" id="UP000641932">
    <property type="component" value="Unassembled WGS sequence"/>
</dbReference>
<sequence length="355" mass="40849">MLTEPHIFPREAPPGYSYLDDEPTFEPDKDLRLEQPKDVTSLSDLGYDDEFRSDFPSPVAVTSPLRVLSDTGVEKVRAVIKRLWPYAVHSPDPRVAPVLRGAVYRSRFLRDLSLSPDVSAFFSEITRTELVPTAFPFNLAHINYNQPEAVESNDGWHRDDNGFVMTLVVHDPNDCDGGRFQHFHGTRHEADALLSRSRPLPEERIVSPEFPGPGHAVLLQGSAVVHRAEPLRSQSERFTLGTCYDSRDLRHPDPNRTYFLRSSSDEQQDPEAEVEEFCRYVDYARHKAWRARGHLDDFLRDVPWTDDRELIVRQLAESVREIVEAVDVLRRGDVTKREVQRLRAADETRRKRKVD</sequence>
<dbReference type="Pfam" id="PF23169">
    <property type="entry name" value="HalD"/>
    <property type="match status" value="1"/>
</dbReference>
<gene>
    <name evidence="2" type="ORF">GCM10012280_10960</name>
</gene>
<reference evidence="2" key="1">
    <citation type="journal article" date="2014" name="Int. J. Syst. Evol. Microbiol.">
        <title>Complete genome sequence of Corynebacterium casei LMG S-19264T (=DSM 44701T), isolated from a smear-ripened cheese.</title>
        <authorList>
            <consortium name="US DOE Joint Genome Institute (JGI-PGF)"/>
            <person name="Walter F."/>
            <person name="Albersmeier A."/>
            <person name="Kalinowski J."/>
            <person name="Ruckert C."/>
        </authorList>
    </citation>
    <scope>NUCLEOTIDE SEQUENCE</scope>
    <source>
        <strain evidence="2">CGMCC 4.7201</strain>
    </source>
</reference>
<reference evidence="2" key="2">
    <citation type="submission" date="2020-09" db="EMBL/GenBank/DDBJ databases">
        <authorList>
            <person name="Sun Q."/>
            <person name="Zhou Y."/>
        </authorList>
    </citation>
    <scope>NUCLEOTIDE SEQUENCE</scope>
    <source>
        <strain evidence="2">CGMCC 4.7201</strain>
    </source>
</reference>
<proteinExistence type="predicted"/>
<evidence type="ECO:0008006" key="4">
    <source>
        <dbReference type="Google" id="ProtNLM"/>
    </source>
</evidence>
<accession>A0A917ZGX6</accession>
<evidence type="ECO:0000313" key="2">
    <source>
        <dbReference type="EMBL" id="GGO83013.1"/>
    </source>
</evidence>
<dbReference type="PANTHER" id="PTHR41677:SF1">
    <property type="entry name" value="FE2OG DIOXYGENASE DOMAIN-CONTAINING PROTEIN"/>
    <property type="match status" value="1"/>
</dbReference>
<organism evidence="2 3">
    <name type="scientific">Wenjunlia tyrosinilytica</name>
    <dbReference type="NCBI Taxonomy" id="1544741"/>
    <lineage>
        <taxon>Bacteria</taxon>
        <taxon>Bacillati</taxon>
        <taxon>Actinomycetota</taxon>
        <taxon>Actinomycetes</taxon>
        <taxon>Kitasatosporales</taxon>
        <taxon>Streptomycetaceae</taxon>
        <taxon>Wenjunlia</taxon>
    </lineage>
</organism>
<dbReference type="EMBL" id="BMMS01000004">
    <property type="protein sequence ID" value="GGO83013.1"/>
    <property type="molecule type" value="Genomic_DNA"/>
</dbReference>
<dbReference type="RefSeq" id="WP_189130380.1">
    <property type="nucleotide sequence ID" value="NZ_BMMS01000004.1"/>
</dbReference>
<feature type="region of interest" description="Disordered" evidence="1">
    <location>
        <begin position="1"/>
        <end position="33"/>
    </location>
</feature>
<dbReference type="PANTHER" id="PTHR41677">
    <property type="entry name" value="YALI0B19030P"/>
    <property type="match status" value="1"/>
</dbReference>